<dbReference type="RefSeq" id="WP_176455279.1">
    <property type="nucleotide sequence ID" value="NZ_LN846932.1"/>
</dbReference>
<reference evidence="8 9" key="2">
    <citation type="submission" date="2015-04" db="EMBL/GenBank/DDBJ databases">
        <title>Carnobacterium maltaromaticum LMA28 plasmids.</title>
        <authorList>
            <person name="Cailliez-Grimal C."/>
            <person name="Iskandar C."/>
        </authorList>
    </citation>
    <scope>NUCLEOTIDE SEQUENCE [LARGE SCALE GENOMIC DNA]</scope>
    <source>
        <strain evidence="8 9">LMA28</strain>
        <plasmid evidence="9">Chromosome</plasmid>
    </source>
</reference>
<evidence type="ECO:0000313" key="8">
    <source>
        <dbReference type="EMBL" id="CRI06679.1"/>
    </source>
</evidence>
<name>A0A1Z5AYW5_CARML</name>
<reference evidence="8 9" key="1">
    <citation type="submission" date="2015-04" db="EMBL/GenBank/DDBJ databases">
        <title>Carnobacterium maltaromaticum LMA28 complete chromosome sequence.</title>
        <authorList>
            <person name="Borges F."/>
            <person name="Cailliez-Grimal C."/>
        </authorList>
    </citation>
    <scope>NUCLEOTIDE SEQUENCE [LARGE SCALE GENOMIC DNA]</scope>
    <source>
        <strain evidence="8 9">LMA28</strain>
        <plasmid evidence="9">Chromosome</plasmid>
    </source>
</reference>
<organism evidence="8 9">
    <name type="scientific">Carnobacterium maltaromaticum</name>
    <name type="common">Carnobacterium piscicola</name>
    <dbReference type="NCBI Taxonomy" id="2751"/>
    <lineage>
        <taxon>Bacteria</taxon>
        <taxon>Bacillati</taxon>
        <taxon>Bacillota</taxon>
        <taxon>Bacilli</taxon>
        <taxon>Lactobacillales</taxon>
        <taxon>Carnobacteriaceae</taxon>
        <taxon>Carnobacterium</taxon>
    </lineage>
</organism>
<gene>
    <name evidence="8" type="ORF">BN424_pa0014</name>
</gene>
<dbReference type="InterPro" id="IPR051539">
    <property type="entry name" value="T4SS-coupling_protein"/>
</dbReference>
<dbReference type="SUPFAM" id="SSF52540">
    <property type="entry name" value="P-loop containing nucleoside triphosphate hydrolases"/>
    <property type="match status" value="1"/>
</dbReference>
<dbReference type="CDD" id="cd01127">
    <property type="entry name" value="TrwB_TraG_TraD_VirD4"/>
    <property type="match status" value="1"/>
</dbReference>
<dbReference type="InterPro" id="IPR027417">
    <property type="entry name" value="P-loop_NTPase"/>
</dbReference>
<dbReference type="NCBIfam" id="NF045973">
    <property type="entry name" value="conju_CD1115"/>
    <property type="match status" value="1"/>
</dbReference>
<dbReference type="Gene3D" id="3.40.50.300">
    <property type="entry name" value="P-loop containing nucleotide triphosphate hydrolases"/>
    <property type="match status" value="1"/>
</dbReference>
<keyword evidence="6 7" id="KW-0472">Membrane</keyword>
<evidence type="ECO:0000256" key="4">
    <source>
        <dbReference type="ARBA" id="ARBA00022692"/>
    </source>
</evidence>
<proteinExistence type="inferred from homology"/>
<evidence type="ECO:0000256" key="6">
    <source>
        <dbReference type="ARBA" id="ARBA00023136"/>
    </source>
</evidence>
<evidence type="ECO:0000256" key="5">
    <source>
        <dbReference type="ARBA" id="ARBA00022989"/>
    </source>
</evidence>
<dbReference type="Pfam" id="PF02534">
    <property type="entry name" value="T4SS-DNA_transf"/>
    <property type="match status" value="1"/>
</dbReference>
<dbReference type="AlphaFoldDB" id="A0A1Z5AYW5"/>
<keyword evidence="3" id="KW-1003">Cell membrane</keyword>
<dbReference type="InterPro" id="IPR003688">
    <property type="entry name" value="TraG/VirD4"/>
</dbReference>
<protein>
    <submittedName>
        <fullName evidence="8">Uncharacterized protein</fullName>
    </submittedName>
</protein>
<dbReference type="EMBL" id="LN846932">
    <property type="protein sequence ID" value="CRI06679.1"/>
    <property type="molecule type" value="Genomic_DNA"/>
</dbReference>
<evidence type="ECO:0000256" key="3">
    <source>
        <dbReference type="ARBA" id="ARBA00022475"/>
    </source>
</evidence>
<evidence type="ECO:0000256" key="1">
    <source>
        <dbReference type="ARBA" id="ARBA00004651"/>
    </source>
</evidence>
<sequence>MKEKKGKSRLVKTLIASRYFFATHFFLMVILYPTVLIINNLINNQYNIDVVNRDGTFLKFMGDDFVSYLLSPINSINQIFQTPTLKGLFLGTTGFITALVLIRIAEIWSRLKKHVVEDASEYGAYGTATWAKETDITEDKKNFTNEIKPETFGSLIGKAPYSNEYIVRLFNSQINSHTLVVAGSGKGKTQAFALNQILLNQTRSIVAGDGKAELYRKTSKQKAKEGYKIIFIDFVKFGGNCWNPLSKMIFDEIDNFSTALVNAADDDSNNVWGGQAINYISACIAYVLENLETSKQNMTFVRKIMNLPEIDVKELFAELPEDSIARDYFGEVSGATGSAWDGILITAKNATRFWKQKRIQRFTSKSDFEFTDLGTEKIAMYLRIHPTDKTFNPLVNTFFTQMLNTLIEEVEQFGESYPISIDFVLDEFTGIGLIPGFQAALAFVRQLGLNIMPIVQDISQLVKIYGEEDTESIISNCDNFIFLGTNSTKTGKHITEALGETTKKIRGDSEKTTDISHSKDSQNYTAIKRDLMTRREVLKLDISEGIYFPGGKDPIKFKKAYAYELFPDLELANMNWHLEDKDEEDSKISLSKERIIEGENERDILKEFYEKEQTEEPGFETVSKEETISFDFFEDDPTEEIDVQKEQIEI</sequence>
<comment type="similarity">
    <text evidence="2">Belongs to the VirD4/TraG family.</text>
</comment>
<dbReference type="PANTHER" id="PTHR37937:SF1">
    <property type="entry name" value="CONJUGATIVE TRANSFER: DNA TRANSPORT"/>
    <property type="match status" value="1"/>
</dbReference>
<geneLocation type="plasmid" evidence="8">
    <name>LMA_pa</name>
</geneLocation>
<evidence type="ECO:0000256" key="7">
    <source>
        <dbReference type="SAM" id="Phobius"/>
    </source>
</evidence>
<evidence type="ECO:0000256" key="2">
    <source>
        <dbReference type="ARBA" id="ARBA00008806"/>
    </source>
</evidence>
<feature type="transmembrane region" description="Helical" evidence="7">
    <location>
        <begin position="21"/>
        <end position="42"/>
    </location>
</feature>
<accession>A0A1Z5AYW5</accession>
<dbReference type="Proteomes" id="UP000464233">
    <property type="component" value="Plasmid LMA_pa"/>
</dbReference>
<dbReference type="GO" id="GO:0005886">
    <property type="term" value="C:plasma membrane"/>
    <property type="evidence" value="ECO:0007669"/>
    <property type="project" value="UniProtKB-SubCell"/>
</dbReference>
<feature type="transmembrane region" description="Helical" evidence="7">
    <location>
        <begin position="87"/>
        <end position="105"/>
    </location>
</feature>
<keyword evidence="5 7" id="KW-1133">Transmembrane helix</keyword>
<dbReference type="PANTHER" id="PTHR37937">
    <property type="entry name" value="CONJUGATIVE TRANSFER: DNA TRANSPORT"/>
    <property type="match status" value="1"/>
</dbReference>
<keyword evidence="8" id="KW-0614">Plasmid</keyword>
<comment type="subcellular location">
    <subcellularLocation>
        <location evidence="1">Cell membrane</location>
        <topology evidence="1">Multi-pass membrane protein</topology>
    </subcellularLocation>
</comment>
<keyword evidence="4 7" id="KW-0812">Transmembrane</keyword>
<evidence type="ECO:0000313" key="9">
    <source>
        <dbReference type="Proteomes" id="UP000464233"/>
    </source>
</evidence>